<dbReference type="GO" id="GO:0009103">
    <property type="term" value="P:lipopolysaccharide biosynthetic process"/>
    <property type="evidence" value="ECO:0007669"/>
    <property type="project" value="UniProtKB-KW"/>
</dbReference>
<dbReference type="SUPFAM" id="SSF53448">
    <property type="entry name" value="Nucleotide-diphospho-sugar transferases"/>
    <property type="match status" value="1"/>
</dbReference>
<dbReference type="RefSeq" id="WP_265133849.1">
    <property type="nucleotide sequence ID" value="NZ_FXTX01000010.1"/>
</dbReference>
<dbReference type="CDD" id="cd02517">
    <property type="entry name" value="CMP-KDO-Synthetase"/>
    <property type="match status" value="1"/>
</dbReference>
<evidence type="ECO:0000256" key="3">
    <source>
        <dbReference type="ARBA" id="ARBA00022985"/>
    </source>
</evidence>
<proteinExistence type="predicted"/>
<dbReference type="AlphaFoldDB" id="A0AA45WM50"/>
<dbReference type="PANTHER" id="PTHR42866">
    <property type="entry name" value="3-DEOXY-MANNO-OCTULOSONATE CYTIDYLYLTRANSFERASE"/>
    <property type="match status" value="1"/>
</dbReference>
<dbReference type="InterPro" id="IPR003329">
    <property type="entry name" value="Cytidylyl_trans"/>
</dbReference>
<dbReference type="PANTHER" id="PTHR42866:SF2">
    <property type="entry name" value="3-DEOXY-MANNO-OCTULOSONATE CYTIDYLYLTRANSFERASE, MITOCHONDRIAL"/>
    <property type="match status" value="1"/>
</dbReference>
<dbReference type="InterPro" id="IPR004528">
    <property type="entry name" value="KdsB"/>
</dbReference>
<name>A0AA45WM50_9AQUI</name>
<evidence type="ECO:0000313" key="4">
    <source>
        <dbReference type="EMBL" id="SMP13072.1"/>
    </source>
</evidence>
<dbReference type="NCBIfam" id="TIGR00466">
    <property type="entry name" value="kdsB"/>
    <property type="match status" value="1"/>
</dbReference>
<evidence type="ECO:0000256" key="2">
    <source>
        <dbReference type="ARBA" id="ARBA00022695"/>
    </source>
</evidence>
<keyword evidence="3" id="KW-0448">Lipopolysaccharide biosynthesis</keyword>
<dbReference type="EMBL" id="FXTX01000010">
    <property type="protein sequence ID" value="SMP13072.1"/>
    <property type="molecule type" value="Genomic_DNA"/>
</dbReference>
<comment type="caution">
    <text evidence="4">The sequence shown here is derived from an EMBL/GenBank/DDBJ whole genome shotgun (WGS) entry which is preliminary data.</text>
</comment>
<accession>A0AA45WM50</accession>
<gene>
    <name evidence="4" type="ORF">SAMN06264868_11033</name>
</gene>
<reference evidence="4" key="1">
    <citation type="submission" date="2017-05" db="EMBL/GenBank/DDBJ databases">
        <authorList>
            <person name="Varghese N."/>
            <person name="Submissions S."/>
        </authorList>
    </citation>
    <scope>NUCLEOTIDE SEQUENCE</scope>
    <source>
        <strain evidence="4">DSM 18763</strain>
    </source>
</reference>
<sequence>MKSCIIIPARKNSTRLKDKLLLKVKDKPIIAWTVENCLKVKNIDKVIVATDSQEIKEALKDYPIDIYMTPSELKSGTDRVAYVAKDLDYDFIINVQGDEPSISPEDIQKLSAEEADIITLAYPIKNEDDYINPNVVKVVLDKNNNALYFSRAMIPFYRDIDFKEMINKYQNPVLKHIGIYGYKKNILLDFAFKLSNPFIEELEKLEQLRALYHGYKIKVLLASKDTIGIDTKEDYERFCEENE</sequence>
<dbReference type="NCBIfam" id="NF003952">
    <property type="entry name" value="PRK05450.1-5"/>
    <property type="match status" value="1"/>
</dbReference>
<keyword evidence="2 4" id="KW-0548">Nucleotidyltransferase</keyword>
<keyword evidence="1" id="KW-0808">Transferase</keyword>
<dbReference type="GO" id="GO:0005829">
    <property type="term" value="C:cytosol"/>
    <property type="evidence" value="ECO:0007669"/>
    <property type="project" value="TreeGrafter"/>
</dbReference>
<dbReference type="InterPro" id="IPR029044">
    <property type="entry name" value="Nucleotide-diphossugar_trans"/>
</dbReference>
<dbReference type="Gene3D" id="3.90.550.10">
    <property type="entry name" value="Spore Coat Polysaccharide Biosynthesis Protein SpsA, Chain A"/>
    <property type="match status" value="1"/>
</dbReference>
<evidence type="ECO:0000313" key="5">
    <source>
        <dbReference type="Proteomes" id="UP001157947"/>
    </source>
</evidence>
<dbReference type="Proteomes" id="UP001157947">
    <property type="component" value="Unassembled WGS sequence"/>
</dbReference>
<protein>
    <submittedName>
        <fullName evidence="4">3-deoxy-manno-octulosonate cytidylyltransferase (CMP-KDO synthetase)</fullName>
    </submittedName>
</protein>
<evidence type="ECO:0000256" key="1">
    <source>
        <dbReference type="ARBA" id="ARBA00022679"/>
    </source>
</evidence>
<organism evidence="4 5">
    <name type="scientific">Venenivibrio stagnispumantis</name>
    <dbReference type="NCBI Taxonomy" id="407998"/>
    <lineage>
        <taxon>Bacteria</taxon>
        <taxon>Pseudomonadati</taxon>
        <taxon>Aquificota</taxon>
        <taxon>Aquificia</taxon>
        <taxon>Aquificales</taxon>
        <taxon>Hydrogenothermaceae</taxon>
        <taxon>Venenivibrio</taxon>
    </lineage>
</organism>
<keyword evidence="5" id="KW-1185">Reference proteome</keyword>
<dbReference type="Pfam" id="PF02348">
    <property type="entry name" value="CTP_transf_3"/>
    <property type="match status" value="1"/>
</dbReference>
<dbReference type="GO" id="GO:0008690">
    <property type="term" value="F:3-deoxy-manno-octulosonate cytidylyltransferase activity"/>
    <property type="evidence" value="ECO:0007669"/>
    <property type="project" value="InterPro"/>
</dbReference>